<dbReference type="RefSeq" id="WP_141954506.1">
    <property type="nucleotide sequence ID" value="NZ_VFOZ01000001.1"/>
</dbReference>
<name>A0A543CFN1_9ACTN</name>
<sequence>MTEELETALARTFKNAAERAPKAPLGIGLEPRTRRAPRGYSRMALTAAAVAVAVGGATLGGRTLLSGAHSSGTTARHPSAAASPALHRPKKAKVPPIQQVWPKAAHQIPDTLPNGHAFRPEAFVDDHTLLVSTESSFEKSNALYAYDLRTHHTRLITQVVTPPKTKMFASNITVGDGYAGWALAGDYGTEIWAAPLTGGQAHLVTRTNTRPPSQLTISGGKAIWSAHVTGGVYQAPIGGGAAHEVPGSRSMYILAWPWIGSPPGQVASPKKGVVFAKIKNVLTGETRSATLTDQASWKCGLTWCTGEGPNFVTEVQRRDGSGRQAIPSGDSTSAIPPILDRFVITFPSGGTIAVYDLRTGRIGDLRTSPRKNNAYLVPQDPANRLYTAFTAGGYVVVDLGAI</sequence>
<dbReference type="Proteomes" id="UP000316096">
    <property type="component" value="Unassembled WGS sequence"/>
</dbReference>
<evidence type="ECO:0000313" key="3">
    <source>
        <dbReference type="Proteomes" id="UP000316096"/>
    </source>
</evidence>
<protein>
    <submittedName>
        <fullName evidence="2">Uncharacterized protein</fullName>
    </submittedName>
</protein>
<gene>
    <name evidence="2" type="ORF">FB559_1420</name>
</gene>
<accession>A0A543CFN1</accession>
<dbReference type="EMBL" id="VFOZ01000001">
    <property type="protein sequence ID" value="TQL95908.1"/>
    <property type="molecule type" value="Genomic_DNA"/>
</dbReference>
<keyword evidence="3" id="KW-1185">Reference proteome</keyword>
<evidence type="ECO:0000256" key="1">
    <source>
        <dbReference type="SAM" id="MobiDB-lite"/>
    </source>
</evidence>
<organism evidence="2 3">
    <name type="scientific">Actinoallomurus bryophytorum</name>
    <dbReference type="NCBI Taxonomy" id="1490222"/>
    <lineage>
        <taxon>Bacteria</taxon>
        <taxon>Bacillati</taxon>
        <taxon>Actinomycetota</taxon>
        <taxon>Actinomycetes</taxon>
        <taxon>Streptosporangiales</taxon>
        <taxon>Thermomonosporaceae</taxon>
        <taxon>Actinoallomurus</taxon>
    </lineage>
</organism>
<proteinExistence type="predicted"/>
<feature type="region of interest" description="Disordered" evidence="1">
    <location>
        <begin position="68"/>
        <end position="94"/>
    </location>
</feature>
<dbReference type="AlphaFoldDB" id="A0A543CFN1"/>
<comment type="caution">
    <text evidence="2">The sequence shown here is derived from an EMBL/GenBank/DDBJ whole genome shotgun (WGS) entry which is preliminary data.</text>
</comment>
<dbReference type="OrthoDB" id="5189326at2"/>
<reference evidence="2 3" key="1">
    <citation type="submission" date="2019-06" db="EMBL/GenBank/DDBJ databases">
        <title>Sequencing the genomes of 1000 actinobacteria strains.</title>
        <authorList>
            <person name="Klenk H.-P."/>
        </authorList>
    </citation>
    <scope>NUCLEOTIDE SEQUENCE [LARGE SCALE GENOMIC DNA]</scope>
    <source>
        <strain evidence="2 3">DSM 102200</strain>
    </source>
</reference>
<evidence type="ECO:0000313" key="2">
    <source>
        <dbReference type="EMBL" id="TQL95908.1"/>
    </source>
</evidence>
<dbReference type="SUPFAM" id="SSF101898">
    <property type="entry name" value="NHL repeat"/>
    <property type="match status" value="1"/>
</dbReference>